<sequence length="90" mass="10505">MNVKSVILRRLNPTLPPSGLEVHGTYCILRDMAEQQAEESTQPELMNEEQPLLSNLDIFLFTLIVGLIIYWFMFRKKPETIPDFRPLEPM</sequence>
<comment type="caution">
    <text evidence="1">The sequence shown here is derived from an EMBL/GenBank/DDBJ whole genome shotgun (WGS) entry which is preliminary data.</text>
</comment>
<evidence type="ECO:0000313" key="2">
    <source>
        <dbReference type="Proteomes" id="UP000830395"/>
    </source>
</evidence>
<gene>
    <name evidence="1" type="ORF">PDJAM_G00123710</name>
</gene>
<dbReference type="EMBL" id="CM040995">
    <property type="protein sequence ID" value="MCJ8744885.1"/>
    <property type="molecule type" value="Genomic_DNA"/>
</dbReference>
<reference evidence="1" key="1">
    <citation type="submission" date="2020-02" db="EMBL/GenBank/DDBJ databases">
        <title>Genome sequencing of the panga catfish, Pangasius djambal.</title>
        <authorList>
            <person name="Wen M."/>
            <person name="Zahm M."/>
            <person name="Roques C."/>
            <person name="Cabau C."/>
            <person name="Klopp C."/>
            <person name="Donnadieu C."/>
            <person name="Jouanno E."/>
            <person name="Avarre J.-C."/>
            <person name="Campet M."/>
            <person name="Ha T."/>
            <person name="Dugue R."/>
            <person name="Lampietro C."/>
            <person name="Louis A."/>
            <person name="Herpin A."/>
            <person name="Echchiki A."/>
            <person name="Berthelot C."/>
            <person name="Parey E."/>
            <person name="Roest-Crollius H."/>
            <person name="Braasch I."/>
            <person name="Postlethwait J.H."/>
            <person name="Bobe J."/>
            <person name="Montfort J."/>
            <person name="Bouchez O."/>
            <person name="Begum T."/>
            <person name="Schartl M."/>
            <person name="Gustiano R."/>
            <person name="Guiguen Y."/>
        </authorList>
    </citation>
    <scope>NUCLEOTIDE SEQUENCE</scope>
    <source>
        <strain evidence="1">Pdj_M5554</strain>
    </source>
</reference>
<keyword evidence="2" id="KW-1185">Reference proteome</keyword>
<proteinExistence type="predicted"/>
<protein>
    <submittedName>
        <fullName evidence="1">Uncharacterized protein</fullName>
    </submittedName>
</protein>
<dbReference type="Proteomes" id="UP000830395">
    <property type="component" value="Chromosome 21"/>
</dbReference>
<accession>A0ACC5ZAJ7</accession>
<evidence type="ECO:0000313" key="1">
    <source>
        <dbReference type="EMBL" id="MCJ8744885.1"/>
    </source>
</evidence>
<organism evidence="1 2">
    <name type="scientific">Pangasius djambal</name>
    <dbReference type="NCBI Taxonomy" id="1691987"/>
    <lineage>
        <taxon>Eukaryota</taxon>
        <taxon>Metazoa</taxon>
        <taxon>Chordata</taxon>
        <taxon>Craniata</taxon>
        <taxon>Vertebrata</taxon>
        <taxon>Euteleostomi</taxon>
        <taxon>Actinopterygii</taxon>
        <taxon>Neopterygii</taxon>
        <taxon>Teleostei</taxon>
        <taxon>Ostariophysi</taxon>
        <taxon>Siluriformes</taxon>
        <taxon>Pangasiidae</taxon>
        <taxon>Pangasius</taxon>
    </lineage>
</organism>
<name>A0ACC5ZAJ7_9TELE</name>